<name>A0A9N8VHB2_9GLOM</name>
<protein>
    <recommendedName>
        <fullName evidence="7">Pre-mRNA-splicing factor SLU7</fullName>
    </recommendedName>
</protein>
<evidence type="ECO:0000256" key="2">
    <source>
        <dbReference type="ARBA" id="ARBA00007203"/>
    </source>
</evidence>
<dbReference type="GO" id="GO:0005681">
    <property type="term" value="C:spliceosomal complex"/>
    <property type="evidence" value="ECO:0007669"/>
    <property type="project" value="UniProtKB-UniRule"/>
</dbReference>
<evidence type="ECO:0000259" key="9">
    <source>
        <dbReference type="Pfam" id="PF11708"/>
    </source>
</evidence>
<keyword evidence="6 7" id="KW-0539">Nucleus</keyword>
<accession>A0A9N8VHB2</accession>
<evidence type="ECO:0000256" key="1">
    <source>
        <dbReference type="ARBA" id="ARBA00004123"/>
    </source>
</evidence>
<sequence length="563" mass="64496">MSTIGFTQSTKLSREDYRRQKDLEAARKAGTAPAEQDEEGRDINPHIPQYIAKAPWYLDTGGPTLKHQRLRDEEAVSKPETWYMRGVRAGPASTRYRKGACENCGAMTHKTKDCVERPRKLGAKWTGKDIQADEIIQDIELDYDAKRDRWNGYDPAEHAKIYEEYEKIEEARRKLKASELEKQSTTELAKKTGERVSGEFSSDDEEEDEDKYAESSDMPGQKVNTKTRTTIRNLRIREDTAKYLRNLDPNSAYYDPKTRSMRDNPNKPDTSAEDAVYAGDNFVRYSGDARQMANLQLFAWQAYEKGTDIHLQANPTQGELLHREYLTKKEKLKDSSKDSILATYGGEEHLDVPPKELLLAQTEHYVEYSRTGRVIKGQEKAKAKSKYEEDVYINNHTSIWGSFWADGKWGYKCCRAFIKNSYCTGLAGIEAASSSNLLTSTPVQAQTEKKSLVEMHTENLRKGITKAKTDDDVNIHIKRKHIGEGDVQLDSKKLKKAIENEAKRHARLLQEEPDDRKRPYNSAFMSKDSKVDTEVTEEELEAYRLKKLSHEDPMANYVDEEDV</sequence>
<evidence type="ECO:0000313" key="10">
    <source>
        <dbReference type="EMBL" id="CAG8454899.1"/>
    </source>
</evidence>
<comment type="subcellular location">
    <subcellularLocation>
        <location evidence="1 7">Nucleus</location>
    </subcellularLocation>
</comment>
<keyword evidence="3 7" id="KW-0507">mRNA processing</keyword>
<feature type="compositionally biased region" description="Basic and acidic residues" evidence="8">
    <location>
        <begin position="12"/>
        <end position="27"/>
    </location>
</feature>
<feature type="domain" description="Pre-mRNA-splicing factor SLU7" evidence="9">
    <location>
        <begin position="141"/>
        <end position="402"/>
    </location>
</feature>
<evidence type="ECO:0000256" key="4">
    <source>
        <dbReference type="ARBA" id="ARBA00022728"/>
    </source>
</evidence>
<evidence type="ECO:0000256" key="7">
    <source>
        <dbReference type="RuleBase" id="RU367071"/>
    </source>
</evidence>
<dbReference type="Pfam" id="PF11708">
    <property type="entry name" value="Slu7"/>
    <property type="match status" value="1"/>
</dbReference>
<feature type="region of interest" description="Disordered" evidence="8">
    <location>
        <begin position="177"/>
        <end position="223"/>
    </location>
</feature>
<evidence type="ECO:0000256" key="3">
    <source>
        <dbReference type="ARBA" id="ARBA00022664"/>
    </source>
</evidence>
<evidence type="ECO:0000256" key="6">
    <source>
        <dbReference type="ARBA" id="ARBA00023242"/>
    </source>
</evidence>
<comment type="caution">
    <text evidence="10">The sequence shown here is derived from an EMBL/GenBank/DDBJ whole genome shotgun (WGS) entry which is preliminary data.</text>
</comment>
<dbReference type="AlphaFoldDB" id="A0A9N8VHB2"/>
<dbReference type="EMBL" id="CAJVPI010000012">
    <property type="protein sequence ID" value="CAG8454899.1"/>
    <property type="molecule type" value="Genomic_DNA"/>
</dbReference>
<organism evidence="10 11">
    <name type="scientific">Paraglomus brasilianum</name>
    <dbReference type="NCBI Taxonomy" id="144538"/>
    <lineage>
        <taxon>Eukaryota</taxon>
        <taxon>Fungi</taxon>
        <taxon>Fungi incertae sedis</taxon>
        <taxon>Mucoromycota</taxon>
        <taxon>Glomeromycotina</taxon>
        <taxon>Glomeromycetes</taxon>
        <taxon>Paraglomerales</taxon>
        <taxon>Paraglomeraceae</taxon>
        <taxon>Paraglomus</taxon>
    </lineage>
</organism>
<feature type="compositionally biased region" description="Basic and acidic residues" evidence="8">
    <location>
        <begin position="256"/>
        <end position="266"/>
    </location>
</feature>
<proteinExistence type="inferred from homology"/>
<feature type="region of interest" description="Disordered" evidence="8">
    <location>
        <begin position="1"/>
        <end position="46"/>
    </location>
</feature>
<dbReference type="OrthoDB" id="249612at2759"/>
<evidence type="ECO:0000256" key="8">
    <source>
        <dbReference type="SAM" id="MobiDB-lite"/>
    </source>
</evidence>
<feature type="compositionally biased region" description="Basic and acidic residues" evidence="8">
    <location>
        <begin position="177"/>
        <end position="197"/>
    </location>
</feature>
<dbReference type="InterPro" id="IPR039974">
    <property type="entry name" value="Splicing_factor_SLU7"/>
</dbReference>
<keyword evidence="5 7" id="KW-0508">mRNA splicing</keyword>
<feature type="compositionally biased region" description="Acidic residues" evidence="8">
    <location>
        <begin position="201"/>
        <end position="211"/>
    </location>
</feature>
<dbReference type="GO" id="GO:0000398">
    <property type="term" value="P:mRNA splicing, via spliceosome"/>
    <property type="evidence" value="ECO:0007669"/>
    <property type="project" value="UniProtKB-UniRule"/>
</dbReference>
<evidence type="ECO:0000313" key="11">
    <source>
        <dbReference type="Proteomes" id="UP000789739"/>
    </source>
</evidence>
<dbReference type="GO" id="GO:0030628">
    <property type="term" value="F:pre-mRNA 3'-splice site binding"/>
    <property type="evidence" value="ECO:0007669"/>
    <property type="project" value="UniProtKB-UniRule"/>
</dbReference>
<comment type="subunit">
    <text evidence="7">Associated with the spliceosome.</text>
</comment>
<dbReference type="Proteomes" id="UP000789739">
    <property type="component" value="Unassembled WGS sequence"/>
</dbReference>
<gene>
    <name evidence="10" type="ORF">PBRASI_LOCUS255</name>
</gene>
<dbReference type="PANTHER" id="PTHR12942">
    <property type="entry name" value="STEP II SPLICING FACTOR SLU7"/>
    <property type="match status" value="1"/>
</dbReference>
<feature type="region of interest" description="Disordered" evidence="8">
    <location>
        <begin position="248"/>
        <end position="273"/>
    </location>
</feature>
<feature type="compositionally biased region" description="Polar residues" evidence="8">
    <location>
        <begin position="1"/>
        <end position="11"/>
    </location>
</feature>
<dbReference type="PANTHER" id="PTHR12942:SF2">
    <property type="entry name" value="PRE-MRNA-SPLICING FACTOR SLU7"/>
    <property type="match status" value="1"/>
</dbReference>
<feature type="region of interest" description="Disordered" evidence="8">
    <location>
        <begin position="510"/>
        <end position="536"/>
    </location>
</feature>
<keyword evidence="4 7" id="KW-0747">Spliceosome</keyword>
<keyword evidence="11" id="KW-1185">Reference proteome</keyword>
<comment type="similarity">
    <text evidence="2 7">Belongs to the SLU7 family.</text>
</comment>
<dbReference type="InterPro" id="IPR021715">
    <property type="entry name" value="Slu7_dom"/>
</dbReference>
<comment type="function">
    <text evidence="7">Involved in pre-mRNA splicing.</text>
</comment>
<reference evidence="10" key="1">
    <citation type="submission" date="2021-06" db="EMBL/GenBank/DDBJ databases">
        <authorList>
            <person name="Kallberg Y."/>
            <person name="Tangrot J."/>
            <person name="Rosling A."/>
        </authorList>
    </citation>
    <scope>NUCLEOTIDE SEQUENCE</scope>
    <source>
        <strain evidence="10">BR232B</strain>
    </source>
</reference>
<evidence type="ECO:0000256" key="5">
    <source>
        <dbReference type="ARBA" id="ARBA00023187"/>
    </source>
</evidence>